<organism evidence="1 2">
    <name type="scientific">Amanita thiersii Skay4041</name>
    <dbReference type="NCBI Taxonomy" id="703135"/>
    <lineage>
        <taxon>Eukaryota</taxon>
        <taxon>Fungi</taxon>
        <taxon>Dikarya</taxon>
        <taxon>Basidiomycota</taxon>
        <taxon>Agaricomycotina</taxon>
        <taxon>Agaricomycetes</taxon>
        <taxon>Agaricomycetidae</taxon>
        <taxon>Agaricales</taxon>
        <taxon>Pluteineae</taxon>
        <taxon>Amanitaceae</taxon>
        <taxon>Amanita</taxon>
    </lineage>
</organism>
<evidence type="ECO:0000313" key="1">
    <source>
        <dbReference type="EMBL" id="PFH53161.1"/>
    </source>
</evidence>
<proteinExistence type="predicted"/>
<keyword evidence="2" id="KW-1185">Reference proteome</keyword>
<dbReference type="AlphaFoldDB" id="A0A2A9NXJ4"/>
<protein>
    <submittedName>
        <fullName evidence="1">Uncharacterized protein</fullName>
    </submittedName>
</protein>
<accession>A0A2A9NXJ4</accession>
<name>A0A2A9NXJ4_9AGAR</name>
<gene>
    <name evidence="1" type="ORF">AMATHDRAFT_55621</name>
</gene>
<dbReference type="EMBL" id="KZ301975">
    <property type="protein sequence ID" value="PFH53161.1"/>
    <property type="molecule type" value="Genomic_DNA"/>
</dbReference>
<dbReference type="Proteomes" id="UP000242287">
    <property type="component" value="Unassembled WGS sequence"/>
</dbReference>
<reference evidence="1 2" key="1">
    <citation type="submission" date="2014-02" db="EMBL/GenBank/DDBJ databases">
        <title>Transposable element dynamics among asymbiotic and ectomycorrhizal Amanita fungi.</title>
        <authorList>
            <consortium name="DOE Joint Genome Institute"/>
            <person name="Hess J."/>
            <person name="Skrede I."/>
            <person name="Wolfe B."/>
            <person name="LaButti K."/>
            <person name="Ohm R.A."/>
            <person name="Grigoriev I.V."/>
            <person name="Pringle A."/>
        </authorList>
    </citation>
    <scope>NUCLEOTIDE SEQUENCE [LARGE SCALE GENOMIC DNA]</scope>
    <source>
        <strain evidence="1 2">SKay4041</strain>
    </source>
</reference>
<sequence>MCCQVSQFPITFAPPLLYRCRQMEDQVHMFGAMIQGCKFKYLNPSWQNARRG</sequence>
<evidence type="ECO:0000313" key="2">
    <source>
        <dbReference type="Proteomes" id="UP000242287"/>
    </source>
</evidence>